<name>A0AAN8ZZP7_HALRR</name>
<evidence type="ECO:0000256" key="1">
    <source>
        <dbReference type="PROSITE-ProRule" id="PRU00087"/>
    </source>
</evidence>
<comment type="caution">
    <text evidence="2">The sequence shown here is derived from an EMBL/GenBank/DDBJ whole genome shotgun (WGS) entry which is preliminary data.</text>
</comment>
<dbReference type="InterPro" id="IPR013783">
    <property type="entry name" value="Ig-like_fold"/>
</dbReference>
<dbReference type="EMBL" id="JAXCGZ010018989">
    <property type="protein sequence ID" value="KAK7066880.1"/>
    <property type="molecule type" value="Genomic_DNA"/>
</dbReference>
<evidence type="ECO:0000313" key="3">
    <source>
        <dbReference type="Proteomes" id="UP001381693"/>
    </source>
</evidence>
<keyword evidence="3" id="KW-1185">Reference proteome</keyword>
<accession>A0AAN8ZZP7</accession>
<protein>
    <submittedName>
        <fullName evidence="2">Uncharacterized protein</fullName>
    </submittedName>
</protein>
<reference evidence="2 3" key="1">
    <citation type="submission" date="2023-11" db="EMBL/GenBank/DDBJ databases">
        <title>Halocaridina rubra genome assembly.</title>
        <authorList>
            <person name="Smith C."/>
        </authorList>
    </citation>
    <scope>NUCLEOTIDE SEQUENCE [LARGE SCALE GENOMIC DNA]</scope>
    <source>
        <strain evidence="2">EP-1</strain>
        <tissue evidence="2">Whole</tissue>
    </source>
</reference>
<gene>
    <name evidence="2" type="ORF">SK128_021493</name>
</gene>
<dbReference type="PROSITE" id="PS50194">
    <property type="entry name" value="FILAMIN_REPEAT"/>
    <property type="match status" value="1"/>
</dbReference>
<feature type="non-terminal residue" evidence="2">
    <location>
        <position position="1"/>
    </location>
</feature>
<feature type="repeat" description="Filamin" evidence="1">
    <location>
        <begin position="22"/>
        <end position="56"/>
    </location>
</feature>
<dbReference type="Gene3D" id="2.60.40.10">
    <property type="entry name" value="Immunoglobulins"/>
    <property type="match status" value="1"/>
</dbReference>
<dbReference type="AlphaFoldDB" id="A0AAN8ZZP7"/>
<sequence length="56" mass="6222">CLAEKLKVLKEGHCRTQALPRSSLGIAYVIRDKGDYILIVKWGDDNIPGSPFHVTV</sequence>
<dbReference type="SUPFAM" id="SSF81296">
    <property type="entry name" value="E set domains"/>
    <property type="match status" value="1"/>
</dbReference>
<dbReference type="InterPro" id="IPR014756">
    <property type="entry name" value="Ig_E-set"/>
</dbReference>
<proteinExistence type="predicted"/>
<dbReference type="Proteomes" id="UP001381693">
    <property type="component" value="Unassembled WGS sequence"/>
</dbReference>
<organism evidence="2 3">
    <name type="scientific">Halocaridina rubra</name>
    <name type="common">Hawaiian red shrimp</name>
    <dbReference type="NCBI Taxonomy" id="373956"/>
    <lineage>
        <taxon>Eukaryota</taxon>
        <taxon>Metazoa</taxon>
        <taxon>Ecdysozoa</taxon>
        <taxon>Arthropoda</taxon>
        <taxon>Crustacea</taxon>
        <taxon>Multicrustacea</taxon>
        <taxon>Malacostraca</taxon>
        <taxon>Eumalacostraca</taxon>
        <taxon>Eucarida</taxon>
        <taxon>Decapoda</taxon>
        <taxon>Pleocyemata</taxon>
        <taxon>Caridea</taxon>
        <taxon>Atyoidea</taxon>
        <taxon>Atyidae</taxon>
        <taxon>Halocaridina</taxon>
    </lineage>
</organism>
<evidence type="ECO:0000313" key="2">
    <source>
        <dbReference type="EMBL" id="KAK7066880.1"/>
    </source>
</evidence>
<dbReference type="InterPro" id="IPR017868">
    <property type="entry name" value="Filamin/ABP280_repeat-like"/>
</dbReference>